<dbReference type="PROSITE" id="PS51842">
    <property type="entry name" value="IF_ROD_2"/>
    <property type="match status" value="1"/>
</dbReference>
<feature type="transmembrane region" description="Helical" evidence="10">
    <location>
        <begin position="862"/>
        <end position="883"/>
    </location>
</feature>
<dbReference type="InterPro" id="IPR039008">
    <property type="entry name" value="IF_rod_dom"/>
</dbReference>
<feature type="transmembrane region" description="Helical" evidence="10">
    <location>
        <begin position="590"/>
        <end position="607"/>
    </location>
</feature>
<dbReference type="SUPFAM" id="SSF103473">
    <property type="entry name" value="MFS general substrate transporter"/>
    <property type="match status" value="1"/>
</dbReference>
<evidence type="ECO:0000256" key="8">
    <source>
        <dbReference type="RuleBase" id="RU000685"/>
    </source>
</evidence>
<dbReference type="InterPro" id="IPR011701">
    <property type="entry name" value="MFS"/>
</dbReference>
<dbReference type="SMART" id="SM01391">
    <property type="entry name" value="Filament"/>
    <property type="match status" value="1"/>
</dbReference>
<dbReference type="PROSITE" id="PS00226">
    <property type="entry name" value="IF_ROD_1"/>
    <property type="match status" value="1"/>
</dbReference>
<evidence type="ECO:0000256" key="10">
    <source>
        <dbReference type="SAM" id="Phobius"/>
    </source>
</evidence>
<feature type="transmembrane region" description="Helical" evidence="10">
    <location>
        <begin position="831"/>
        <end position="850"/>
    </location>
</feature>
<dbReference type="Pfam" id="PF07690">
    <property type="entry name" value="MFS_1"/>
    <property type="match status" value="1"/>
</dbReference>
<feature type="transmembrane region" description="Helical" evidence="10">
    <location>
        <begin position="558"/>
        <end position="578"/>
    </location>
</feature>
<feature type="transmembrane region" description="Helical" evidence="10">
    <location>
        <begin position="613"/>
        <end position="637"/>
    </location>
</feature>
<dbReference type="AlphaFoldDB" id="A0A819QQ70"/>
<dbReference type="InterPro" id="IPR036259">
    <property type="entry name" value="MFS_trans_sf"/>
</dbReference>
<gene>
    <name evidence="13" type="ORF">JBS370_LOCUS28380</name>
</gene>
<dbReference type="InterPro" id="IPR020846">
    <property type="entry name" value="MFS_dom"/>
</dbReference>
<dbReference type="GO" id="GO:0005882">
    <property type="term" value="C:intermediate filament"/>
    <property type="evidence" value="ECO:0007669"/>
    <property type="project" value="UniProtKB-KW"/>
</dbReference>
<evidence type="ECO:0000313" key="14">
    <source>
        <dbReference type="Proteomes" id="UP000663836"/>
    </source>
</evidence>
<feature type="coiled-coil region" evidence="9">
    <location>
        <begin position="135"/>
        <end position="172"/>
    </location>
</feature>
<dbReference type="Gene3D" id="1.20.5.1160">
    <property type="entry name" value="Vasodilator-stimulated phosphoprotein"/>
    <property type="match status" value="1"/>
</dbReference>
<evidence type="ECO:0000256" key="7">
    <source>
        <dbReference type="ARBA" id="ARBA00023136"/>
    </source>
</evidence>
<name>A0A819QQ70_9BILA</name>
<evidence type="ECO:0000256" key="3">
    <source>
        <dbReference type="ARBA" id="ARBA00022692"/>
    </source>
</evidence>
<keyword evidence="6 9" id="KW-0175">Coiled coil</keyword>
<dbReference type="FunFam" id="1.20.1250.20:FF:000034">
    <property type="entry name" value="MFS general substrate transporter"/>
    <property type="match status" value="1"/>
</dbReference>
<dbReference type="Pfam" id="PF00038">
    <property type="entry name" value="Filament"/>
    <property type="match status" value="2"/>
</dbReference>
<comment type="similarity">
    <text evidence="8">Belongs to the intermediate filament family.</text>
</comment>
<evidence type="ECO:0000256" key="6">
    <source>
        <dbReference type="ARBA" id="ARBA00023054"/>
    </source>
</evidence>
<dbReference type="PANTHER" id="PTHR43791:SF19">
    <property type="entry name" value="TRANSPORTER, PUTATIVE (AFU_ORTHOLOGUE AFUA_1G01812)-RELATED"/>
    <property type="match status" value="1"/>
</dbReference>
<feature type="coiled-coil region" evidence="9">
    <location>
        <begin position="11"/>
        <end position="59"/>
    </location>
</feature>
<dbReference type="SUPFAM" id="SSF64593">
    <property type="entry name" value="Intermediate filament protein, coiled coil region"/>
    <property type="match status" value="1"/>
</dbReference>
<evidence type="ECO:0000259" key="12">
    <source>
        <dbReference type="PROSITE" id="PS51842"/>
    </source>
</evidence>
<dbReference type="EMBL" id="CAJOBD010005680">
    <property type="protein sequence ID" value="CAF4038811.1"/>
    <property type="molecule type" value="Genomic_DNA"/>
</dbReference>
<evidence type="ECO:0008006" key="15">
    <source>
        <dbReference type="Google" id="ProtNLM"/>
    </source>
</evidence>
<keyword evidence="4 8" id="KW-0403">Intermediate filament</keyword>
<comment type="subcellular location">
    <subcellularLocation>
        <location evidence="1">Membrane</location>
        <topology evidence="1">Multi-pass membrane protein</topology>
    </subcellularLocation>
</comment>
<reference evidence="13" key="1">
    <citation type="submission" date="2021-02" db="EMBL/GenBank/DDBJ databases">
        <authorList>
            <person name="Nowell W R."/>
        </authorList>
    </citation>
    <scope>NUCLEOTIDE SEQUENCE</scope>
</reference>
<dbReference type="PROSITE" id="PS50850">
    <property type="entry name" value="MFS"/>
    <property type="match status" value="1"/>
</dbReference>
<keyword evidence="7 10" id="KW-0472">Membrane</keyword>
<keyword evidence="5 10" id="KW-1133">Transmembrane helix</keyword>
<evidence type="ECO:0000259" key="11">
    <source>
        <dbReference type="PROSITE" id="PS50850"/>
    </source>
</evidence>
<evidence type="ECO:0000256" key="9">
    <source>
        <dbReference type="SAM" id="Coils"/>
    </source>
</evidence>
<keyword evidence="2" id="KW-0813">Transport</keyword>
<evidence type="ECO:0000256" key="1">
    <source>
        <dbReference type="ARBA" id="ARBA00004141"/>
    </source>
</evidence>
<evidence type="ECO:0000256" key="5">
    <source>
        <dbReference type="ARBA" id="ARBA00022989"/>
    </source>
</evidence>
<accession>A0A819QQ70</accession>
<comment type="caution">
    <text evidence="13">The sequence shown here is derived from an EMBL/GenBank/DDBJ whole genome shotgun (WGS) entry which is preliminary data.</text>
</comment>
<feature type="transmembrane region" description="Helical" evidence="10">
    <location>
        <begin position="649"/>
        <end position="670"/>
    </location>
</feature>
<dbReference type="GO" id="GO:0022857">
    <property type="term" value="F:transmembrane transporter activity"/>
    <property type="evidence" value="ECO:0007669"/>
    <property type="project" value="InterPro"/>
</dbReference>
<evidence type="ECO:0000313" key="13">
    <source>
        <dbReference type="EMBL" id="CAF4038811.1"/>
    </source>
</evidence>
<organism evidence="13 14">
    <name type="scientific">Rotaria sordida</name>
    <dbReference type="NCBI Taxonomy" id="392033"/>
    <lineage>
        <taxon>Eukaryota</taxon>
        <taxon>Metazoa</taxon>
        <taxon>Spiralia</taxon>
        <taxon>Gnathifera</taxon>
        <taxon>Rotifera</taxon>
        <taxon>Eurotatoria</taxon>
        <taxon>Bdelloidea</taxon>
        <taxon>Philodinida</taxon>
        <taxon>Philodinidae</taxon>
        <taxon>Rotaria</taxon>
    </lineage>
</organism>
<feature type="transmembrane region" description="Helical" evidence="10">
    <location>
        <begin position="753"/>
        <end position="773"/>
    </location>
</feature>
<evidence type="ECO:0000256" key="4">
    <source>
        <dbReference type="ARBA" id="ARBA00022754"/>
    </source>
</evidence>
<proteinExistence type="inferred from homology"/>
<feature type="transmembrane region" description="Helical" evidence="10">
    <location>
        <begin position="793"/>
        <end position="810"/>
    </location>
</feature>
<dbReference type="InterPro" id="IPR018039">
    <property type="entry name" value="IF_conserved"/>
</dbReference>
<dbReference type="Proteomes" id="UP000663836">
    <property type="component" value="Unassembled WGS sequence"/>
</dbReference>
<dbReference type="GO" id="GO:0016020">
    <property type="term" value="C:membrane"/>
    <property type="evidence" value="ECO:0007669"/>
    <property type="project" value="UniProtKB-SubCell"/>
</dbReference>
<sequence>MATGDTHVSTIRKIFQQHDDEKRELQHLNESFDMYIKRVKSLEDKNRQLRIQLDTMRQNWGFGSVKIREAYNNDLNSLRKQLDTTTYDMQLAQIQTIRAEHDKLSTGHQISFLNTFFVVDKQRASLCEQELGRSKVELNALYNQVDNKKQEIEQSKSEMQQQLNYLQALQKECDDELMRRIMLEIELQTFREELVFMKAIYEEECNELALLGTFQIDVGQFYRDELHRAIADIKKDFETLARARYQEWEVYYEVKIEEIRKEIAEQQLKKAEESRSKDVGTMDIKAIRSALDESRNSYAPLQSENSTLINHMQELEEEFERIQLRRRQSQMSLEQEFVILLAEFNERKAAIASIHENNVSLQFEINTYRRLLEGQVIFTGTSDKAGIVNIPRNLSDNCYDVMINTHKAQYKTVKFQRIVFQNRGAESVTYYIYRQMQSDEVEFLLTWGKQPSDLDSHIRTSVNKGTQMLEDNNCNDITKINNSTKKNVILVGLEPMGIENQVNSGIVNELDDKKILRKLDLHLIPTMTLLYLLSFLDRVNIGQAKLNGLTISLKLSSIEYNICLSVFFITYAVCEIPSNLILKKCRPSRWIPFTMIAWGTVVTFMGLVNSYQSLLVCRLLLGATESGLFPGATFYLSSWYKRRELSWRVSILFSGASLAGAFGGVLAYGINKMDGLGKQEGWRWIFYIEGMITVIVGALAFFLINDFPTDRPKFLSEQECNHVLVRLRTDAGPGASEHFSWIQVYSAFSDWKIYIWSLCLLGISVPIFSLSLFSPTIVLSLGFVTYQAQLLTTPPYAFAFITTMTTAYFSDKYAHRSMFILLCPHTKRATALAFMLSVGIIGGVISGQLYRSQDAPHFILGHAINLGFCTLSLIALTIILIGLHMENRRRDRLYGSIGSPTMQSVINKDQMTTDVFGIGTMEDRRRYGYENMTEEQIRNLGDKHAAWRYIL</sequence>
<dbReference type="Gene3D" id="1.20.1250.20">
    <property type="entry name" value="MFS general substrate transporter like domains"/>
    <property type="match status" value="1"/>
</dbReference>
<keyword evidence="3 10" id="KW-0812">Transmembrane</keyword>
<feature type="coiled-coil region" evidence="9">
    <location>
        <begin position="305"/>
        <end position="332"/>
    </location>
</feature>
<feature type="domain" description="Major facilitator superfamily (MFS) profile" evidence="11">
    <location>
        <begin position="523"/>
        <end position="951"/>
    </location>
</feature>
<feature type="transmembrane region" description="Helical" evidence="10">
    <location>
        <begin position="682"/>
        <end position="704"/>
    </location>
</feature>
<protein>
    <recommendedName>
        <fullName evidence="15">Major facilitator superfamily (MFS) profile domain-containing protein</fullName>
    </recommendedName>
</protein>
<evidence type="ECO:0000256" key="2">
    <source>
        <dbReference type="ARBA" id="ARBA00022448"/>
    </source>
</evidence>
<dbReference type="PANTHER" id="PTHR43791">
    <property type="entry name" value="PERMEASE-RELATED"/>
    <property type="match status" value="1"/>
</dbReference>
<feature type="domain" description="IF rod" evidence="12">
    <location>
        <begin position="21"/>
        <end position="379"/>
    </location>
</feature>